<gene>
    <name evidence="1" type="ORF">PGT21_016980</name>
</gene>
<accession>A0A5B0P643</accession>
<sequence length="133" mass="14163">MSLPPCSPQEITHSNTGPSALPFSFQRSSGSPLDRWGFGTCVAVAFDGARLKTSSNLITRHSRIPHIGFLLSKVLLGEQLQGLPALGGFILGHQEDSSTSSKQCLLLEENSSSSIRFKVHLLPGTQACRASGT</sequence>
<proteinExistence type="predicted"/>
<comment type="caution">
    <text evidence="1">The sequence shown here is derived from an EMBL/GenBank/DDBJ whole genome shotgun (WGS) entry which is preliminary data.</text>
</comment>
<name>A0A5B0P643_PUCGR</name>
<dbReference type="AlphaFoldDB" id="A0A5B0P643"/>
<keyword evidence="2" id="KW-1185">Reference proteome</keyword>
<dbReference type="EMBL" id="VSWC01000067">
    <property type="protein sequence ID" value="KAA1096446.1"/>
    <property type="molecule type" value="Genomic_DNA"/>
</dbReference>
<organism evidence="1 2">
    <name type="scientific">Puccinia graminis f. sp. tritici</name>
    <dbReference type="NCBI Taxonomy" id="56615"/>
    <lineage>
        <taxon>Eukaryota</taxon>
        <taxon>Fungi</taxon>
        <taxon>Dikarya</taxon>
        <taxon>Basidiomycota</taxon>
        <taxon>Pucciniomycotina</taxon>
        <taxon>Pucciniomycetes</taxon>
        <taxon>Pucciniales</taxon>
        <taxon>Pucciniaceae</taxon>
        <taxon>Puccinia</taxon>
    </lineage>
</organism>
<evidence type="ECO:0000313" key="1">
    <source>
        <dbReference type="EMBL" id="KAA1096446.1"/>
    </source>
</evidence>
<reference evidence="1 2" key="1">
    <citation type="submission" date="2019-05" db="EMBL/GenBank/DDBJ databases">
        <title>Emergence of the Ug99 lineage of the wheat stem rust pathogen through somatic hybridization.</title>
        <authorList>
            <person name="Li F."/>
            <person name="Upadhyaya N.M."/>
            <person name="Sperschneider J."/>
            <person name="Matny O."/>
            <person name="Nguyen-Phuc H."/>
            <person name="Mago R."/>
            <person name="Raley C."/>
            <person name="Miller M.E."/>
            <person name="Silverstein K.A.T."/>
            <person name="Henningsen E."/>
            <person name="Hirsch C.D."/>
            <person name="Visser B."/>
            <person name="Pretorius Z.A."/>
            <person name="Steffenson B.J."/>
            <person name="Schwessinger B."/>
            <person name="Dodds P.N."/>
            <person name="Figueroa M."/>
        </authorList>
    </citation>
    <scope>NUCLEOTIDE SEQUENCE [LARGE SCALE GENOMIC DNA]</scope>
    <source>
        <strain evidence="1">21-0</strain>
    </source>
</reference>
<dbReference type="Proteomes" id="UP000324748">
    <property type="component" value="Unassembled WGS sequence"/>
</dbReference>
<evidence type="ECO:0000313" key="2">
    <source>
        <dbReference type="Proteomes" id="UP000324748"/>
    </source>
</evidence>
<protein>
    <submittedName>
        <fullName evidence="1">Uncharacterized protein</fullName>
    </submittedName>
</protein>